<dbReference type="Proteomes" id="UP000283087">
    <property type="component" value="Unassembled WGS sequence"/>
</dbReference>
<dbReference type="SUPFAM" id="SSF54637">
    <property type="entry name" value="Thioesterase/thiol ester dehydrase-isomerase"/>
    <property type="match status" value="1"/>
</dbReference>
<dbReference type="InterPro" id="IPR029069">
    <property type="entry name" value="HotDog_dom_sf"/>
</dbReference>
<keyword evidence="2" id="KW-0378">Hydrolase</keyword>
<dbReference type="OrthoDB" id="9800856at2"/>
<dbReference type="InterPro" id="IPR050563">
    <property type="entry name" value="4-hydroxybenzoyl-CoA_TE"/>
</dbReference>
<dbReference type="EMBL" id="RQXW01000007">
    <property type="protein sequence ID" value="RTE65959.1"/>
    <property type="molecule type" value="Genomic_DNA"/>
</dbReference>
<dbReference type="AlphaFoldDB" id="A0A430KR22"/>
<evidence type="ECO:0000313" key="3">
    <source>
        <dbReference type="EMBL" id="RTE65959.1"/>
    </source>
</evidence>
<keyword evidence="4" id="KW-1185">Reference proteome</keyword>
<dbReference type="RefSeq" id="WP_126158466.1">
    <property type="nucleotide sequence ID" value="NZ_RQXW01000007.1"/>
</dbReference>
<gene>
    <name evidence="3" type="ORF">EH243_09765</name>
</gene>
<organism evidence="3 4">
    <name type="scientific">Amphritea opalescens</name>
    <dbReference type="NCBI Taxonomy" id="2490544"/>
    <lineage>
        <taxon>Bacteria</taxon>
        <taxon>Pseudomonadati</taxon>
        <taxon>Pseudomonadota</taxon>
        <taxon>Gammaproteobacteria</taxon>
        <taxon>Oceanospirillales</taxon>
        <taxon>Oceanospirillaceae</taxon>
        <taxon>Amphritea</taxon>
    </lineage>
</organism>
<dbReference type="Gene3D" id="3.10.129.10">
    <property type="entry name" value="Hotdog Thioesterase"/>
    <property type="match status" value="1"/>
</dbReference>
<name>A0A430KR22_9GAMM</name>
<evidence type="ECO:0000256" key="1">
    <source>
        <dbReference type="ARBA" id="ARBA00005953"/>
    </source>
</evidence>
<dbReference type="PANTHER" id="PTHR31793:SF27">
    <property type="entry name" value="NOVEL THIOESTERASE SUPERFAMILY DOMAIN AND SAPOSIN A-TYPE DOMAIN CONTAINING PROTEIN (0610012H03RIK)"/>
    <property type="match status" value="1"/>
</dbReference>
<dbReference type="Pfam" id="PF13279">
    <property type="entry name" value="4HBT_2"/>
    <property type="match status" value="1"/>
</dbReference>
<dbReference type="PANTHER" id="PTHR31793">
    <property type="entry name" value="4-HYDROXYBENZOYL-COA THIOESTERASE FAMILY MEMBER"/>
    <property type="match status" value="1"/>
</dbReference>
<comment type="caution">
    <text evidence="3">The sequence shown here is derived from an EMBL/GenBank/DDBJ whole genome shotgun (WGS) entry which is preliminary data.</text>
</comment>
<evidence type="ECO:0000313" key="4">
    <source>
        <dbReference type="Proteomes" id="UP000283087"/>
    </source>
</evidence>
<accession>A0A430KR22</accession>
<sequence>MIDAEVSIEIPFHDVDVMRVAWHGHYAKYLEIARCELFEKFDYNVPQMEASGYAWPVIDMRIRYAQPLRFKQKVRVKATLVEWEHRLKVNYQISDAETGKRLTKAYTVQVAVDMSSGEMLYVSPDVVLQKLGLAL</sequence>
<dbReference type="GO" id="GO:0047617">
    <property type="term" value="F:fatty acyl-CoA hydrolase activity"/>
    <property type="evidence" value="ECO:0007669"/>
    <property type="project" value="TreeGrafter"/>
</dbReference>
<evidence type="ECO:0000256" key="2">
    <source>
        <dbReference type="ARBA" id="ARBA00022801"/>
    </source>
</evidence>
<dbReference type="CDD" id="cd00586">
    <property type="entry name" value="4HBT"/>
    <property type="match status" value="1"/>
</dbReference>
<comment type="similarity">
    <text evidence="1">Belongs to the 4-hydroxybenzoyl-CoA thioesterase family.</text>
</comment>
<proteinExistence type="inferred from homology"/>
<protein>
    <submittedName>
        <fullName evidence="3">Acyl-CoA thioesterase</fullName>
    </submittedName>
</protein>
<reference evidence="3 4" key="1">
    <citation type="submission" date="2018-11" db="EMBL/GenBank/DDBJ databases">
        <title>The draft genome sequence of Amphritea opalescens ANRC-JH13T.</title>
        <authorList>
            <person name="Fang Z."/>
            <person name="Zhang Y."/>
            <person name="Han X."/>
        </authorList>
    </citation>
    <scope>NUCLEOTIDE SEQUENCE [LARGE SCALE GENOMIC DNA]</scope>
    <source>
        <strain evidence="3 4">ANRC-JH13</strain>
    </source>
</reference>